<dbReference type="RefSeq" id="WP_014452803.1">
    <property type="nucleotide sequence ID" value="NC_017096.1"/>
</dbReference>
<proteinExistence type="predicted"/>
<name>A0A7U6GDI8_CALEA</name>
<accession>A0A7U6GDI8</accession>
<protein>
    <submittedName>
        <fullName evidence="3">CRISPR-associated protein</fullName>
    </submittedName>
</protein>
<evidence type="ECO:0000313" key="4">
    <source>
        <dbReference type="Proteomes" id="UP000004793"/>
    </source>
</evidence>
<reference evidence="3 4" key="1">
    <citation type="submission" date="2011-01" db="EMBL/GenBank/DDBJ databases">
        <title>Whole genome sequence of Caldisericum exile AZM16c01.</title>
        <authorList>
            <person name="Narita-Yamada S."/>
            <person name="Kawakoshi A."/>
            <person name="Nakamura S."/>
            <person name="Sasagawa M."/>
            <person name="Fukada J."/>
            <person name="Sekine M."/>
            <person name="Kato Y."/>
            <person name="Fukai R."/>
            <person name="Sasaki K."/>
            <person name="Hanamaki A."/>
            <person name="Narita H."/>
            <person name="Konno Y."/>
            <person name="Mori K."/>
            <person name="Yamazaki S."/>
            <person name="Suzuki K."/>
            <person name="Fujita N."/>
        </authorList>
    </citation>
    <scope>NUCLEOTIDE SEQUENCE [LARGE SCALE GENOMIC DNA]</scope>
    <source>
        <strain evidence="4">DSM 21853 / NBRC 104410 / AZM16c01</strain>
    </source>
</reference>
<dbReference type="AlphaFoldDB" id="A0A7U6GDI8"/>
<keyword evidence="4" id="KW-1185">Reference proteome</keyword>
<dbReference type="OrthoDB" id="9781560at2"/>
<dbReference type="CDD" id="cd09687">
    <property type="entry name" value="Cas7_I-C"/>
    <property type="match status" value="1"/>
</dbReference>
<dbReference type="InterPro" id="IPR010154">
    <property type="entry name" value="CRISPR-assoc_Cas7/Cst2/DevR"/>
</dbReference>
<keyword evidence="1" id="KW-0051">Antiviral defense</keyword>
<organism evidence="3 4">
    <name type="scientific">Caldisericum exile (strain DSM 21853 / NBRC 104410 / AZM16c01)</name>
    <dbReference type="NCBI Taxonomy" id="511051"/>
    <lineage>
        <taxon>Bacteria</taxon>
        <taxon>Pseudomonadati</taxon>
        <taxon>Caldisericota/Cryosericota group</taxon>
        <taxon>Caldisericota</taxon>
        <taxon>Caldisericia</taxon>
        <taxon>Caldisericales</taxon>
        <taxon>Caldisericaceae</taxon>
        <taxon>Caldisericum</taxon>
    </lineage>
</organism>
<dbReference type="EMBL" id="AP012051">
    <property type="protein sequence ID" value="BAL80396.1"/>
    <property type="molecule type" value="Genomic_DNA"/>
</dbReference>
<sequence length="305" mass="34938">MSKGLTYTAIFEAMSLNYGEGTGNISELKKITKGGETYTYVSRQAIRYDIYRLLRENFFVDDKEVPLTKEQQVVQFKPDANIKDYVEMDLFGYMKTAKGQKSGSRPAVVRISPAISLEPTLGDIEFGTNKNFADRVGADPNPFQFENHYSLYTYTITIDLDKVGKDENDNIDLSTSEKADRVKMLLEVLKVLNRNIKGRIENLNPVFAIGGVYNIKNPFFLNRIKVKYDRNSGKYALDTEIINSVLDLNFGNEPVRDKTYVGYLKGYWANEEEFNKLVNNPTNIGLFFENLENEVFKNYGVEFKK</sequence>
<evidence type="ECO:0000313" key="3">
    <source>
        <dbReference type="EMBL" id="BAL80396.1"/>
    </source>
</evidence>
<dbReference type="NCBIfam" id="TIGR02585">
    <property type="entry name" value="cas_Cst2_DevR"/>
    <property type="match status" value="1"/>
</dbReference>
<dbReference type="InterPro" id="IPR013414">
    <property type="entry name" value="Cas7/Cst2/DevR_sub_I-B/Tneap"/>
</dbReference>
<dbReference type="NCBIfam" id="TIGR01875">
    <property type="entry name" value="cas_MJ0381"/>
    <property type="match status" value="1"/>
</dbReference>
<evidence type="ECO:0000256" key="1">
    <source>
        <dbReference type="ARBA" id="ARBA00023118"/>
    </source>
</evidence>
<dbReference type="KEGG" id="cex:CSE_02700"/>
<dbReference type="Pfam" id="PF01905">
    <property type="entry name" value="DevR"/>
    <property type="match status" value="1"/>
</dbReference>
<gene>
    <name evidence="3" type="ordered locus">CSE_02700</name>
</gene>
<dbReference type="Proteomes" id="UP000004793">
    <property type="component" value="Chromosome"/>
</dbReference>
<dbReference type="GO" id="GO:0051607">
    <property type="term" value="P:defense response to virus"/>
    <property type="evidence" value="ECO:0007669"/>
    <property type="project" value="UniProtKB-KW"/>
</dbReference>
<evidence type="ECO:0000256" key="2">
    <source>
        <dbReference type="ARBA" id="ARBA00025626"/>
    </source>
</evidence>
<comment type="function">
    <text evidence="2">CRISPR (clustered regularly interspaced short palindromic repeat) is an adaptive immune system that provides protection against mobile genetic elements (viruses, transposable elements and conjugative plasmids). CRISPR clusters contain spacers, sequences complementary to antecedent mobile elements, and target invading nucleic acids. CRISPR clusters are transcribed and processed into CRISPR RNA (crRNA).</text>
</comment>